<dbReference type="EMBL" id="PFPI01000060">
    <property type="protein sequence ID" value="PIZ92408.1"/>
    <property type="molecule type" value="Genomic_DNA"/>
</dbReference>
<protein>
    <submittedName>
        <fullName evidence="1">Uncharacterized protein</fullName>
    </submittedName>
</protein>
<accession>A0A2M7V200</accession>
<dbReference type="Proteomes" id="UP000230078">
    <property type="component" value="Unassembled WGS sequence"/>
</dbReference>
<evidence type="ECO:0000313" key="1">
    <source>
        <dbReference type="EMBL" id="PIZ92408.1"/>
    </source>
</evidence>
<sequence length="62" mass="6491">MKKNFFAKIGHFAVVGALLFNTFGVALVHAEVSTVGFKTASAGVTEGDGTYTIPFVLSQPVT</sequence>
<comment type="caution">
    <text evidence="1">The sequence shown here is derived from an EMBL/GenBank/DDBJ whole genome shotgun (WGS) entry which is preliminary data.</text>
</comment>
<proteinExistence type="predicted"/>
<organism evidence="1 2">
    <name type="scientific">Candidatus Magasanikbacteria bacterium CG_4_10_14_0_2_um_filter_41_31</name>
    <dbReference type="NCBI Taxonomy" id="1974639"/>
    <lineage>
        <taxon>Bacteria</taxon>
        <taxon>Candidatus Magasanikiibacteriota</taxon>
    </lineage>
</organism>
<evidence type="ECO:0000313" key="2">
    <source>
        <dbReference type="Proteomes" id="UP000230078"/>
    </source>
</evidence>
<name>A0A2M7V200_9BACT</name>
<gene>
    <name evidence="1" type="ORF">COX83_04410</name>
</gene>
<reference evidence="2" key="1">
    <citation type="submission" date="2017-09" db="EMBL/GenBank/DDBJ databases">
        <title>Depth-based differentiation of microbial function through sediment-hosted aquifers and enrichment of novel symbionts in the deep terrestrial subsurface.</title>
        <authorList>
            <person name="Probst A.J."/>
            <person name="Ladd B."/>
            <person name="Jarett J.K."/>
            <person name="Geller-Mcgrath D.E."/>
            <person name="Sieber C.M.K."/>
            <person name="Emerson J.B."/>
            <person name="Anantharaman K."/>
            <person name="Thomas B.C."/>
            <person name="Malmstrom R."/>
            <person name="Stieglmeier M."/>
            <person name="Klingl A."/>
            <person name="Woyke T."/>
            <person name="Ryan C.M."/>
            <person name="Banfield J.F."/>
        </authorList>
    </citation>
    <scope>NUCLEOTIDE SEQUENCE [LARGE SCALE GENOMIC DNA]</scope>
</reference>
<feature type="non-terminal residue" evidence="1">
    <location>
        <position position="62"/>
    </location>
</feature>
<dbReference type="AlphaFoldDB" id="A0A2M7V200"/>